<name>A0ABV0KE59_9CYAN</name>
<evidence type="ECO:0000313" key="2">
    <source>
        <dbReference type="EMBL" id="MEP0950177.1"/>
    </source>
</evidence>
<keyword evidence="3" id="KW-1185">Reference proteome</keyword>
<dbReference type="EMBL" id="JAMPKX010000022">
    <property type="protein sequence ID" value="MEP0950177.1"/>
    <property type="molecule type" value="Genomic_DNA"/>
</dbReference>
<protein>
    <submittedName>
        <fullName evidence="2">Uncharacterized protein</fullName>
    </submittedName>
</protein>
<dbReference type="Proteomes" id="UP001482513">
    <property type="component" value="Unassembled WGS sequence"/>
</dbReference>
<organism evidence="2 3">
    <name type="scientific">Leptolyngbya subtilissima DQ-A4</name>
    <dbReference type="NCBI Taxonomy" id="2933933"/>
    <lineage>
        <taxon>Bacteria</taxon>
        <taxon>Bacillati</taxon>
        <taxon>Cyanobacteriota</taxon>
        <taxon>Cyanophyceae</taxon>
        <taxon>Leptolyngbyales</taxon>
        <taxon>Leptolyngbyaceae</taxon>
        <taxon>Leptolyngbya group</taxon>
        <taxon>Leptolyngbya</taxon>
    </lineage>
</organism>
<sequence length="65" mass="6835">MANTESDQKAQSTDESSDGYNTPLDESQRHTGMYEATDAGENAKPESGTSATGPEGAPNQGTEKR</sequence>
<reference evidence="2 3" key="1">
    <citation type="submission" date="2022-04" db="EMBL/GenBank/DDBJ databases">
        <title>Positive selection, recombination, and allopatry shape intraspecific diversity of widespread and dominant cyanobacteria.</title>
        <authorList>
            <person name="Wei J."/>
            <person name="Shu W."/>
            <person name="Hu C."/>
        </authorList>
    </citation>
    <scope>NUCLEOTIDE SEQUENCE [LARGE SCALE GENOMIC DNA]</scope>
    <source>
        <strain evidence="2 3">DQ-A4</strain>
    </source>
</reference>
<comment type="caution">
    <text evidence="2">The sequence shown here is derived from an EMBL/GenBank/DDBJ whole genome shotgun (WGS) entry which is preliminary data.</text>
</comment>
<dbReference type="RefSeq" id="WP_190703146.1">
    <property type="nucleotide sequence ID" value="NZ_JAMPKX010000022.1"/>
</dbReference>
<evidence type="ECO:0000256" key="1">
    <source>
        <dbReference type="SAM" id="MobiDB-lite"/>
    </source>
</evidence>
<accession>A0ABV0KE59</accession>
<gene>
    <name evidence="2" type="ORF">NC992_25115</name>
</gene>
<feature type="region of interest" description="Disordered" evidence="1">
    <location>
        <begin position="1"/>
        <end position="65"/>
    </location>
</feature>
<proteinExistence type="predicted"/>
<feature type="compositionally biased region" description="Polar residues" evidence="1">
    <location>
        <begin position="1"/>
        <end position="20"/>
    </location>
</feature>
<evidence type="ECO:0000313" key="3">
    <source>
        <dbReference type="Proteomes" id="UP001482513"/>
    </source>
</evidence>